<evidence type="ECO:0000256" key="2">
    <source>
        <dbReference type="ARBA" id="ARBA00022478"/>
    </source>
</evidence>
<proteinExistence type="inferred from homology"/>
<dbReference type="GO" id="GO:0016987">
    <property type="term" value="F:sigma factor activity"/>
    <property type="evidence" value="ECO:0007669"/>
    <property type="project" value="UniProtKB-KW"/>
</dbReference>
<feature type="region of interest" description="Disordered" evidence="10">
    <location>
        <begin position="107"/>
        <end position="133"/>
    </location>
</feature>
<dbReference type="GO" id="GO:0003677">
    <property type="term" value="F:DNA binding"/>
    <property type="evidence" value="ECO:0007669"/>
    <property type="project" value="UniProtKB-KW"/>
</dbReference>
<evidence type="ECO:0000259" key="11">
    <source>
        <dbReference type="Pfam" id="PF04552"/>
    </source>
</evidence>
<dbReference type="GO" id="GO:0016779">
    <property type="term" value="F:nucleotidyltransferase activity"/>
    <property type="evidence" value="ECO:0007669"/>
    <property type="project" value="UniProtKB-KW"/>
</dbReference>
<evidence type="ECO:0000313" key="14">
    <source>
        <dbReference type="Proteomes" id="UP000305888"/>
    </source>
</evidence>
<dbReference type="InterPro" id="IPR000394">
    <property type="entry name" value="RNA_pol_sigma_54"/>
</dbReference>
<dbReference type="NCBIfam" id="TIGR02395">
    <property type="entry name" value="rpoN_sigma"/>
    <property type="match status" value="1"/>
</dbReference>
<dbReference type="Pfam" id="PF04963">
    <property type="entry name" value="Sigma54_CBD"/>
    <property type="match status" value="1"/>
</dbReference>
<dbReference type="EMBL" id="CP040818">
    <property type="protein sequence ID" value="QDL90800.1"/>
    <property type="molecule type" value="Genomic_DNA"/>
</dbReference>
<organism evidence="13 14">
    <name type="scientific">Paroceanicella profunda</name>
    <dbReference type="NCBI Taxonomy" id="2579971"/>
    <lineage>
        <taxon>Bacteria</taxon>
        <taxon>Pseudomonadati</taxon>
        <taxon>Pseudomonadota</taxon>
        <taxon>Alphaproteobacteria</taxon>
        <taxon>Rhodobacterales</taxon>
        <taxon>Paracoccaceae</taxon>
        <taxon>Paroceanicella</taxon>
    </lineage>
</organism>
<dbReference type="PRINTS" id="PR00045">
    <property type="entry name" value="SIGMA54FCT"/>
</dbReference>
<keyword evidence="8 9" id="KW-0804">Transcription</keyword>
<dbReference type="InterPro" id="IPR007634">
    <property type="entry name" value="RNA_pol_sigma_54_DNA-bd"/>
</dbReference>
<dbReference type="PROSITE" id="PS00717">
    <property type="entry name" value="SIGMA54_1"/>
    <property type="match status" value="1"/>
</dbReference>
<keyword evidence="14" id="KW-1185">Reference proteome</keyword>
<comment type="function">
    <text evidence="9">Sigma factors are initiation factors that promote the attachment of RNA polymerase to specific initiation sites and are then released.</text>
</comment>
<dbReference type="NCBIfam" id="NF004596">
    <property type="entry name" value="PRK05932.1-3"/>
    <property type="match status" value="1"/>
</dbReference>
<dbReference type="InterPro" id="IPR038709">
    <property type="entry name" value="RpoN_core-bd_sf"/>
</dbReference>
<feature type="domain" description="RNA polymerase sigma factor 54 DNA-binding" evidence="11">
    <location>
        <begin position="327"/>
        <end position="486"/>
    </location>
</feature>
<feature type="region of interest" description="Disordered" evidence="10">
    <location>
        <begin position="51"/>
        <end position="71"/>
    </location>
</feature>
<dbReference type="AlphaFoldDB" id="A0A5B8FUQ2"/>
<dbReference type="Gene3D" id="1.10.10.60">
    <property type="entry name" value="Homeodomain-like"/>
    <property type="match status" value="1"/>
</dbReference>
<evidence type="ECO:0000256" key="6">
    <source>
        <dbReference type="ARBA" id="ARBA00023082"/>
    </source>
</evidence>
<dbReference type="KEGG" id="ppru:FDP22_02750"/>
<sequence>MGLGQRLELRQTTQLVMTPQLQQAIRLLQMSSIDLGAFVAEEVEKNPILEIESAEGSAPAPAPPPEPRLEDRLRDAAPGEAEADLDAARESLYDEAVADSQAAWAGLGGSGPGAGPGGGYGAEGADPGDTLSESPSLRAHLAAQIGLSQAAKDIRAVALFLVDELDDAGYLSRPLPEIGDQLGAGERLLQDALALLQSCEPLGVGARSLGECLALQLRERDRLDPAMQVVLENLDLLASGKFARLAEIAGLEPEDLPEIVAEIRALDPRPGHAFGHFDVQTVIPDVHVRRNGLGAWSLELNAEALPRVLVNNIYATRVAASGAQATAFISECRSNASWLVKTLESRARTILRVATEITRHQEAFFDIGVAGLRPLTLREVAEAVGMHESTISRVTSGKYLSCERGLFELRYFFSQGLASSDGGAALSATAIRERIRRMIEQEDPARILSDDTLVDLLQKDGVDIARRTVAKYREGLNIPSSVKRRRLKAGLIAR</sequence>
<reference evidence="13 14" key="1">
    <citation type="submission" date="2019-06" db="EMBL/GenBank/DDBJ databases">
        <title>Genome sequence of Rhodobacteraceae bacterium D4M1.</title>
        <authorList>
            <person name="Cao J."/>
        </authorList>
    </citation>
    <scope>NUCLEOTIDE SEQUENCE [LARGE SCALE GENOMIC DNA]</scope>
    <source>
        <strain evidence="13 14">D4M1</strain>
    </source>
</reference>
<evidence type="ECO:0000256" key="8">
    <source>
        <dbReference type="ARBA" id="ARBA00023163"/>
    </source>
</evidence>
<dbReference type="PANTHER" id="PTHR32248">
    <property type="entry name" value="RNA POLYMERASE SIGMA-54 FACTOR"/>
    <property type="match status" value="1"/>
</dbReference>
<dbReference type="NCBIfam" id="NF009118">
    <property type="entry name" value="PRK12469.1"/>
    <property type="match status" value="1"/>
</dbReference>
<dbReference type="InterPro" id="IPR007046">
    <property type="entry name" value="RNA_pol_sigma_54_core-bd"/>
</dbReference>
<evidence type="ECO:0000256" key="9">
    <source>
        <dbReference type="PIRNR" id="PIRNR000774"/>
    </source>
</evidence>
<keyword evidence="4 9" id="KW-0548">Nucleotidyltransferase</keyword>
<feature type="compositionally biased region" description="Gly residues" evidence="10">
    <location>
        <begin position="107"/>
        <end position="122"/>
    </location>
</feature>
<name>A0A5B8FUQ2_9RHOB</name>
<evidence type="ECO:0000256" key="7">
    <source>
        <dbReference type="ARBA" id="ARBA00023125"/>
    </source>
</evidence>
<evidence type="ECO:0000256" key="1">
    <source>
        <dbReference type="ARBA" id="ARBA00008798"/>
    </source>
</evidence>
<dbReference type="GO" id="GO:0000428">
    <property type="term" value="C:DNA-directed RNA polymerase complex"/>
    <property type="evidence" value="ECO:0007669"/>
    <property type="project" value="UniProtKB-KW"/>
</dbReference>
<dbReference type="GO" id="GO:0006352">
    <property type="term" value="P:DNA-templated transcription initiation"/>
    <property type="evidence" value="ECO:0007669"/>
    <property type="project" value="InterPro"/>
</dbReference>
<evidence type="ECO:0000256" key="10">
    <source>
        <dbReference type="SAM" id="MobiDB-lite"/>
    </source>
</evidence>
<evidence type="ECO:0000256" key="4">
    <source>
        <dbReference type="ARBA" id="ARBA00022695"/>
    </source>
</evidence>
<comment type="similarity">
    <text evidence="1 9">Belongs to the sigma-54 factor family.</text>
</comment>
<feature type="domain" description="RNA polymerase sigma factor 54 core-binding" evidence="12">
    <location>
        <begin position="130"/>
        <end position="314"/>
    </location>
</feature>
<dbReference type="PIRSF" id="PIRSF000774">
    <property type="entry name" value="RpoN"/>
    <property type="match status" value="1"/>
</dbReference>
<dbReference type="OrthoDB" id="9814402at2"/>
<dbReference type="Gene3D" id="1.10.10.1330">
    <property type="entry name" value="RNA polymerase sigma-54 factor, core-binding domain"/>
    <property type="match status" value="1"/>
</dbReference>
<dbReference type="PROSITE" id="PS50044">
    <property type="entry name" value="SIGMA54_3"/>
    <property type="match status" value="1"/>
</dbReference>
<keyword evidence="7 9" id="KW-0238">DNA-binding</keyword>
<evidence type="ECO:0000259" key="12">
    <source>
        <dbReference type="Pfam" id="PF04963"/>
    </source>
</evidence>
<evidence type="ECO:0000313" key="13">
    <source>
        <dbReference type="EMBL" id="QDL90800.1"/>
    </source>
</evidence>
<protein>
    <recommendedName>
        <fullName evidence="9">RNA polymerase sigma-54 factor</fullName>
    </recommendedName>
</protein>
<dbReference type="Pfam" id="PF00309">
    <property type="entry name" value="Sigma54_AID"/>
    <property type="match status" value="1"/>
</dbReference>
<gene>
    <name evidence="13" type="primary">rpoN</name>
    <name evidence="13" type="ORF">FDP22_02750</name>
</gene>
<accession>A0A5B8FUQ2</accession>
<dbReference type="PROSITE" id="PS00718">
    <property type="entry name" value="SIGMA54_2"/>
    <property type="match status" value="1"/>
</dbReference>
<keyword evidence="6 9" id="KW-0731">Sigma factor</keyword>
<keyword evidence="3 9" id="KW-0808">Transferase</keyword>
<keyword evidence="2 9" id="KW-0240">DNA-directed RNA polymerase</keyword>
<evidence type="ECO:0000256" key="5">
    <source>
        <dbReference type="ARBA" id="ARBA00023015"/>
    </source>
</evidence>
<keyword evidence="5 9" id="KW-0805">Transcription regulation</keyword>
<dbReference type="Proteomes" id="UP000305888">
    <property type="component" value="Chromosome"/>
</dbReference>
<dbReference type="PANTHER" id="PTHR32248:SF4">
    <property type="entry name" value="RNA POLYMERASE SIGMA-54 FACTOR"/>
    <property type="match status" value="1"/>
</dbReference>
<evidence type="ECO:0000256" key="3">
    <source>
        <dbReference type="ARBA" id="ARBA00022679"/>
    </source>
</evidence>
<dbReference type="Pfam" id="PF04552">
    <property type="entry name" value="Sigma54_DBD"/>
    <property type="match status" value="1"/>
</dbReference>
<dbReference type="GO" id="GO:0001216">
    <property type="term" value="F:DNA-binding transcription activator activity"/>
    <property type="evidence" value="ECO:0007669"/>
    <property type="project" value="InterPro"/>
</dbReference>